<protein>
    <submittedName>
        <fullName evidence="3">Uncharacterized protein</fullName>
    </submittedName>
</protein>
<feature type="region of interest" description="Disordered" evidence="1">
    <location>
        <begin position="117"/>
        <end position="256"/>
    </location>
</feature>
<evidence type="ECO:0000256" key="2">
    <source>
        <dbReference type="SAM" id="SignalP"/>
    </source>
</evidence>
<sequence>MVVAAVALIVVTGGAAIAAIGAVAAASGALATGIAVTVAALEVAGCLLTVKALYDYSQDGDEEALFKEVALGFLFLGAGKVIGHYADDIVKLFTKGGDEVLEAGTKGADDVVEQLDEIADPPGTFRDKNGKLRNKDGTFAKDPKAKGKNPNAYKRSSAERRKTLLRDAKDPKSGLSDRARKHILDSDGKSVPKGYEVSHETPLYTAKTNAGKKSLDKSGNMKTQRKSTHRKRHKVCGDQYHEFGPANKPRPDKIID</sequence>
<reference evidence="3 4" key="1">
    <citation type="submission" date="2017-01" db="EMBL/GenBank/DDBJ databases">
        <authorList>
            <person name="Varghese N."/>
            <person name="Submissions S."/>
        </authorList>
    </citation>
    <scope>NUCLEOTIDE SEQUENCE [LARGE SCALE GENOMIC DNA]</scope>
    <source>
        <strain evidence="3 4">DSM 2061</strain>
    </source>
</reference>
<feature type="signal peptide" evidence="2">
    <location>
        <begin position="1"/>
        <end position="18"/>
    </location>
</feature>
<keyword evidence="2" id="KW-0732">Signal</keyword>
<dbReference type="Proteomes" id="UP000185728">
    <property type="component" value="Unassembled WGS sequence"/>
</dbReference>
<keyword evidence="4" id="KW-1185">Reference proteome</keyword>
<comment type="caution">
    <text evidence="3">The sequence shown here is derived from an EMBL/GenBank/DDBJ whole genome shotgun (WGS) entry which is preliminary data.</text>
</comment>
<proteinExistence type="predicted"/>
<evidence type="ECO:0000256" key="1">
    <source>
        <dbReference type="SAM" id="MobiDB-lite"/>
    </source>
</evidence>
<feature type="compositionally biased region" description="Basic and acidic residues" evidence="1">
    <location>
        <begin position="125"/>
        <end position="145"/>
    </location>
</feature>
<evidence type="ECO:0000313" key="4">
    <source>
        <dbReference type="Proteomes" id="UP000185728"/>
    </source>
</evidence>
<gene>
    <name evidence="3" type="ORF">SAMN05421766_1068</name>
</gene>
<organism evidence="3 4">
    <name type="scientific">Zobellia uliginosa</name>
    <dbReference type="NCBI Taxonomy" id="143224"/>
    <lineage>
        <taxon>Bacteria</taxon>
        <taxon>Pseudomonadati</taxon>
        <taxon>Bacteroidota</taxon>
        <taxon>Flavobacteriia</taxon>
        <taxon>Flavobacteriales</taxon>
        <taxon>Flavobacteriaceae</taxon>
        <taxon>Zobellia</taxon>
    </lineage>
</organism>
<feature type="compositionally biased region" description="Basic and acidic residues" evidence="1">
    <location>
        <begin position="156"/>
        <end position="190"/>
    </location>
</feature>
<feature type="compositionally biased region" description="Basic residues" evidence="1">
    <location>
        <begin position="223"/>
        <end position="234"/>
    </location>
</feature>
<evidence type="ECO:0000313" key="3">
    <source>
        <dbReference type="EMBL" id="SIS97453.1"/>
    </source>
</evidence>
<dbReference type="EMBL" id="FTOB01000006">
    <property type="protein sequence ID" value="SIS97453.1"/>
    <property type="molecule type" value="Genomic_DNA"/>
</dbReference>
<accession>A0ABY1L394</accession>
<name>A0ABY1L394_9FLAO</name>
<feature type="chain" id="PRO_5047035667" evidence="2">
    <location>
        <begin position="19"/>
        <end position="256"/>
    </location>
</feature>